<comment type="caution">
    <text evidence="8">The sequence shown here is derived from an EMBL/GenBank/DDBJ whole genome shotgun (WGS) entry which is preliminary data.</text>
</comment>
<reference evidence="8 9" key="1">
    <citation type="submission" date="2024-03" db="EMBL/GenBank/DDBJ databases">
        <title>Aureococcus anophagefferens CCMP1851 and Kratosvirus quantuckense: Draft genome of a second virus-susceptible host strain in the model system.</title>
        <authorList>
            <person name="Chase E."/>
            <person name="Truchon A.R."/>
            <person name="Schepens W."/>
            <person name="Wilhelm S.W."/>
        </authorList>
    </citation>
    <scope>NUCLEOTIDE SEQUENCE [LARGE SCALE GENOMIC DNA]</scope>
    <source>
        <strain evidence="8 9">CCMP1851</strain>
    </source>
</reference>
<dbReference type="InterPro" id="IPR006809">
    <property type="entry name" value="TAFII28_dom"/>
</dbReference>
<evidence type="ECO:0000256" key="5">
    <source>
        <dbReference type="ARBA" id="ARBA00023242"/>
    </source>
</evidence>
<keyword evidence="9" id="KW-1185">Reference proteome</keyword>
<dbReference type="CDD" id="cd08048">
    <property type="entry name" value="HFD_TAF11"/>
    <property type="match status" value="1"/>
</dbReference>
<keyword evidence="5" id="KW-0539">Nucleus</keyword>
<feature type="domain" description="TAFII28-like protein" evidence="7">
    <location>
        <begin position="17"/>
        <end position="104"/>
    </location>
</feature>
<dbReference type="SUPFAM" id="SSF47113">
    <property type="entry name" value="Histone-fold"/>
    <property type="match status" value="1"/>
</dbReference>
<evidence type="ECO:0000259" key="7">
    <source>
        <dbReference type="Pfam" id="PF04719"/>
    </source>
</evidence>
<accession>A0ABR1G438</accession>
<evidence type="ECO:0000313" key="9">
    <source>
        <dbReference type="Proteomes" id="UP001363151"/>
    </source>
</evidence>
<dbReference type="EMBL" id="JBBJCI010000122">
    <property type="protein sequence ID" value="KAK7248015.1"/>
    <property type="molecule type" value="Genomic_DNA"/>
</dbReference>
<evidence type="ECO:0000313" key="8">
    <source>
        <dbReference type="EMBL" id="KAK7248015.1"/>
    </source>
</evidence>
<protein>
    <submittedName>
        <fullName evidence="8">TATA-box binding protein</fullName>
    </submittedName>
</protein>
<dbReference type="PANTHER" id="PTHR13218">
    <property type="entry name" value="TRANSCRIPTION INITIATION FACTOR TFIID SUBUNIT 11-RELATED"/>
    <property type="match status" value="1"/>
</dbReference>
<keyword evidence="4" id="KW-0804">Transcription</keyword>
<dbReference type="PANTHER" id="PTHR13218:SF8">
    <property type="entry name" value="TRANSCRIPTION INITIATION FACTOR TFIID SUBUNIT 11"/>
    <property type="match status" value="1"/>
</dbReference>
<name>A0ABR1G438_AURAN</name>
<sequence>MDISVEDERDPEKMRQILARMTPGEEDRFEHYRRSRFNRTGISQIMRRSLADDARVDENSAVVVAALAKMFVGDLVSAARATRAARGGEEGEPIGPAEFAAAARTLQLQDRPVVGDHKRPRLNGPPVITKGELLS</sequence>
<dbReference type="InterPro" id="IPR009072">
    <property type="entry name" value="Histone-fold"/>
</dbReference>
<dbReference type="Pfam" id="PF04719">
    <property type="entry name" value="TAFII28"/>
    <property type="match status" value="1"/>
</dbReference>
<comment type="similarity">
    <text evidence="2">Belongs to the TAF11 family.</text>
</comment>
<evidence type="ECO:0000256" key="6">
    <source>
        <dbReference type="SAM" id="MobiDB-lite"/>
    </source>
</evidence>
<proteinExistence type="inferred from homology"/>
<evidence type="ECO:0000256" key="4">
    <source>
        <dbReference type="ARBA" id="ARBA00023163"/>
    </source>
</evidence>
<feature type="region of interest" description="Disordered" evidence="6">
    <location>
        <begin position="111"/>
        <end position="135"/>
    </location>
</feature>
<evidence type="ECO:0000256" key="3">
    <source>
        <dbReference type="ARBA" id="ARBA00023015"/>
    </source>
</evidence>
<organism evidence="8 9">
    <name type="scientific">Aureococcus anophagefferens</name>
    <name type="common">Harmful bloom alga</name>
    <dbReference type="NCBI Taxonomy" id="44056"/>
    <lineage>
        <taxon>Eukaryota</taxon>
        <taxon>Sar</taxon>
        <taxon>Stramenopiles</taxon>
        <taxon>Ochrophyta</taxon>
        <taxon>Pelagophyceae</taxon>
        <taxon>Pelagomonadales</taxon>
        <taxon>Pelagomonadaceae</taxon>
        <taxon>Aureococcus</taxon>
    </lineage>
</organism>
<dbReference type="Gene3D" id="1.10.20.10">
    <property type="entry name" value="Histone, subunit A"/>
    <property type="match status" value="1"/>
</dbReference>
<dbReference type="InterPro" id="IPR045127">
    <property type="entry name" value="TAF11-like"/>
</dbReference>
<dbReference type="Proteomes" id="UP001363151">
    <property type="component" value="Unassembled WGS sequence"/>
</dbReference>
<evidence type="ECO:0000256" key="1">
    <source>
        <dbReference type="ARBA" id="ARBA00004123"/>
    </source>
</evidence>
<evidence type="ECO:0000256" key="2">
    <source>
        <dbReference type="ARBA" id="ARBA00009788"/>
    </source>
</evidence>
<gene>
    <name evidence="8" type="primary">TAF11</name>
    <name evidence="8" type="ORF">SO694_00086151</name>
</gene>
<keyword evidence="3" id="KW-0805">Transcription regulation</keyword>
<comment type="subcellular location">
    <subcellularLocation>
        <location evidence="1">Nucleus</location>
    </subcellularLocation>
</comment>